<dbReference type="InterPro" id="IPR036390">
    <property type="entry name" value="WH_DNA-bd_sf"/>
</dbReference>
<evidence type="ECO:0000256" key="6">
    <source>
        <dbReference type="ARBA" id="ARBA00023242"/>
    </source>
</evidence>
<keyword evidence="5" id="KW-0804">Transcription</keyword>
<dbReference type="AlphaFoldDB" id="A0A6P7SAZ6"/>
<dbReference type="GO" id="GO:0005634">
    <property type="term" value="C:nucleus"/>
    <property type="evidence" value="ECO:0007669"/>
    <property type="project" value="UniProtKB-SubCell"/>
</dbReference>
<proteinExistence type="inferred from homology"/>
<dbReference type="PROSITE" id="PS00434">
    <property type="entry name" value="HSF_DOMAIN"/>
    <property type="match status" value="1"/>
</dbReference>
<feature type="region of interest" description="Disordered" evidence="8">
    <location>
        <begin position="449"/>
        <end position="500"/>
    </location>
</feature>
<evidence type="ECO:0000259" key="9">
    <source>
        <dbReference type="PROSITE" id="PS00434"/>
    </source>
</evidence>
<comment type="subcellular location">
    <subcellularLocation>
        <location evidence="1">Nucleus</location>
    </subcellularLocation>
</comment>
<evidence type="ECO:0000313" key="11">
    <source>
        <dbReference type="RefSeq" id="XP_029635549.1"/>
    </source>
</evidence>
<reference evidence="11" key="1">
    <citation type="submission" date="2025-08" db="UniProtKB">
        <authorList>
            <consortium name="RefSeq"/>
        </authorList>
    </citation>
    <scope>IDENTIFICATION</scope>
</reference>
<sequence length="500" mass="56876">MVLEMYPATENNSGTVPAFLSKLWTLVEDRAYDDLISWGMNGKSFHVHDQVRFAKEILPLYFKHNNIASFIRQLNMYGFRKVINLEQGSLKTEKDNLQFQHNYFVKGKENLLELIKRKVPNVKIDATKLNPEELGKLYTDVKMWKNKQDHINAKLETMKRQNDALWREVASLRQKHKQQQQIVNKLIQLLVTFIQHNRGLPNVKRQLPRMIEDASEPQETVVVPAKRACFQKQLSIEENGDLPTSQTAQVVEHCLSPNVTAVEEIPYPGIMESITDVFDETPCIYPTIIELGENEEPQNEDNHQLQEVSPSEEALLNKDVVLSGNTTPKHVMLTEPDTTSQDLILINPEAERFCDIVDPMKHEALAEQLDSIQNDLDGLQGMLSDSSSTYNLDTNTLLSLFSQDTPTGWQDSLLTTFDDPKDEDKTEKAKGNELIAYPQEDLSSWLVDSPSASSELNDDIDSTIDATSLDTPDCNFDKDLDFPSSSGKRKSKRPMRIILS</sequence>
<evidence type="ECO:0000313" key="10">
    <source>
        <dbReference type="Proteomes" id="UP000515154"/>
    </source>
</evidence>
<dbReference type="Pfam" id="PF00447">
    <property type="entry name" value="HSF_DNA-bind"/>
    <property type="match status" value="1"/>
</dbReference>
<dbReference type="InterPro" id="IPR000232">
    <property type="entry name" value="HSF_DNA-bd"/>
</dbReference>
<dbReference type="PRINTS" id="PR00056">
    <property type="entry name" value="HSFDOMAIN"/>
</dbReference>
<gene>
    <name evidence="11" type="primary">LOC115210910</name>
</gene>
<evidence type="ECO:0000256" key="2">
    <source>
        <dbReference type="ARBA" id="ARBA00006403"/>
    </source>
</evidence>
<keyword evidence="3" id="KW-0805">Transcription regulation</keyword>
<organism evidence="10 11">
    <name type="scientific">Octopus sinensis</name>
    <name type="common">East Asian common octopus</name>
    <dbReference type="NCBI Taxonomy" id="2607531"/>
    <lineage>
        <taxon>Eukaryota</taxon>
        <taxon>Metazoa</taxon>
        <taxon>Spiralia</taxon>
        <taxon>Lophotrochozoa</taxon>
        <taxon>Mollusca</taxon>
        <taxon>Cephalopoda</taxon>
        <taxon>Coleoidea</taxon>
        <taxon>Octopodiformes</taxon>
        <taxon>Octopoda</taxon>
        <taxon>Incirrata</taxon>
        <taxon>Octopodidae</taxon>
        <taxon>Octopus</taxon>
    </lineage>
</organism>
<feature type="domain" description="HSF-type DNA-binding" evidence="9">
    <location>
        <begin position="58"/>
        <end position="82"/>
    </location>
</feature>
<evidence type="ECO:0000256" key="3">
    <source>
        <dbReference type="ARBA" id="ARBA00023015"/>
    </source>
</evidence>
<dbReference type="InterPro" id="IPR036388">
    <property type="entry name" value="WH-like_DNA-bd_sf"/>
</dbReference>
<evidence type="ECO:0000256" key="8">
    <source>
        <dbReference type="SAM" id="MobiDB-lite"/>
    </source>
</evidence>
<dbReference type="PANTHER" id="PTHR10015">
    <property type="entry name" value="HEAT SHOCK TRANSCRIPTION FACTOR"/>
    <property type="match status" value="1"/>
</dbReference>
<dbReference type="GO" id="GO:0003700">
    <property type="term" value="F:DNA-binding transcription factor activity"/>
    <property type="evidence" value="ECO:0007669"/>
    <property type="project" value="InterPro"/>
</dbReference>
<dbReference type="PANTHER" id="PTHR10015:SF427">
    <property type="entry name" value="HEAT SHOCK FACTOR PROTEIN"/>
    <property type="match status" value="1"/>
</dbReference>
<evidence type="ECO:0000256" key="1">
    <source>
        <dbReference type="ARBA" id="ARBA00004123"/>
    </source>
</evidence>
<dbReference type="SUPFAM" id="SSF46785">
    <property type="entry name" value="Winged helix' DNA-binding domain"/>
    <property type="match status" value="1"/>
</dbReference>
<keyword evidence="11" id="KW-0346">Stress response</keyword>
<dbReference type="SMART" id="SM00415">
    <property type="entry name" value="HSF"/>
    <property type="match status" value="1"/>
</dbReference>
<keyword evidence="10" id="KW-1185">Reference proteome</keyword>
<name>A0A6P7SAZ6_9MOLL</name>
<dbReference type="GO" id="GO:0043565">
    <property type="term" value="F:sequence-specific DNA binding"/>
    <property type="evidence" value="ECO:0007669"/>
    <property type="project" value="InterPro"/>
</dbReference>
<dbReference type="RefSeq" id="XP_029635549.1">
    <property type="nucleotide sequence ID" value="XM_029779689.2"/>
</dbReference>
<dbReference type="FunFam" id="1.10.10.10:FF:000027">
    <property type="entry name" value="Heat shock transcription factor 1"/>
    <property type="match status" value="1"/>
</dbReference>
<feature type="compositionally biased region" description="Basic residues" evidence="8">
    <location>
        <begin position="487"/>
        <end position="500"/>
    </location>
</feature>
<keyword evidence="6" id="KW-0539">Nucleus</keyword>
<comment type="similarity">
    <text evidence="2 7">Belongs to the HSF family.</text>
</comment>
<protein>
    <submittedName>
        <fullName evidence="11">Heat shock factor protein isoform X1</fullName>
    </submittedName>
</protein>
<evidence type="ECO:0000256" key="7">
    <source>
        <dbReference type="RuleBase" id="RU004020"/>
    </source>
</evidence>
<evidence type="ECO:0000256" key="4">
    <source>
        <dbReference type="ARBA" id="ARBA00023125"/>
    </source>
</evidence>
<dbReference type="KEGG" id="osn:115210910"/>
<evidence type="ECO:0000256" key="5">
    <source>
        <dbReference type="ARBA" id="ARBA00023163"/>
    </source>
</evidence>
<dbReference type="Proteomes" id="UP000515154">
    <property type="component" value="Linkage group LG4"/>
</dbReference>
<dbReference type="Gene3D" id="1.10.10.10">
    <property type="entry name" value="Winged helix-like DNA-binding domain superfamily/Winged helix DNA-binding domain"/>
    <property type="match status" value="1"/>
</dbReference>
<accession>A0A6P7SAZ6</accession>
<keyword evidence="4" id="KW-0238">DNA-binding</keyword>